<keyword evidence="1" id="KW-0175">Coiled coil</keyword>
<dbReference type="EMBL" id="SNRW01016356">
    <property type="protein sequence ID" value="KAA6369454.1"/>
    <property type="molecule type" value="Genomic_DNA"/>
</dbReference>
<gene>
    <name evidence="2" type="ORF">EZS28_035019</name>
</gene>
<dbReference type="Gene3D" id="2.60.120.920">
    <property type="match status" value="1"/>
</dbReference>
<dbReference type="SUPFAM" id="SSF49899">
    <property type="entry name" value="Concanavalin A-like lectins/glucanases"/>
    <property type="match status" value="1"/>
</dbReference>
<dbReference type="Gene3D" id="1.25.10.10">
    <property type="entry name" value="Leucine-rich Repeat Variant"/>
    <property type="match status" value="1"/>
</dbReference>
<evidence type="ECO:0000313" key="3">
    <source>
        <dbReference type="Proteomes" id="UP000324800"/>
    </source>
</evidence>
<feature type="coiled-coil region" evidence="1">
    <location>
        <begin position="239"/>
        <end position="305"/>
    </location>
</feature>
<evidence type="ECO:0000313" key="2">
    <source>
        <dbReference type="EMBL" id="KAA6369454.1"/>
    </source>
</evidence>
<feature type="non-terminal residue" evidence="2">
    <location>
        <position position="471"/>
    </location>
</feature>
<sequence>MEESSFRPDKTVQSVSRTSVDEQTNIPSLIHDLESDNINLHIPALRELLNIIVDNCETKELIQKYQLMPLLNKFAGNVEKNEEYVQSTTILHVIGVRNGSDDKIILAGSATESIILSIFSPDEKTSKSGSKSLGDLIEENEIIRNSLVRTGFIQKVQYAFTNCTTPYHVKCGVLDILLRLITNSDNLEPIAILIPILTELKNNGEKETKKKSINILGILIANGINSTQSDSEKVKDEKIQQLEESNRLKDDELQHERMEKERIQIELRQTNEEKQKEKEKDEKQIETLQAENIQLKTQNKKQKEEIVNLNFKQSSNYPITIINQDPSYFDLTDIDDIMKKISKKKENEYCNVSLTQILENGVWEIEIEFNGNDMIAVGIVRDSFNLKTEVAVNYSPNTNHIATYLSKNTGWGGNKGVYYKYYYAQGNAGYGTNQRIKQQFDSEKGTLIFFVDGVQQPVYVRGINEKVRFVV</sequence>
<proteinExistence type="predicted"/>
<reference evidence="2 3" key="1">
    <citation type="submission" date="2019-03" db="EMBL/GenBank/DDBJ databases">
        <title>Single cell metagenomics reveals metabolic interactions within the superorganism composed of flagellate Streblomastix strix and complex community of Bacteroidetes bacteria on its surface.</title>
        <authorList>
            <person name="Treitli S.C."/>
            <person name="Kolisko M."/>
            <person name="Husnik F."/>
            <person name="Keeling P."/>
            <person name="Hampl V."/>
        </authorList>
    </citation>
    <scope>NUCLEOTIDE SEQUENCE [LARGE SCALE GENOMIC DNA]</scope>
    <source>
        <strain evidence="2">ST1C</strain>
    </source>
</reference>
<protein>
    <recommendedName>
        <fullName evidence="4">B30.2/SPRY domain-containing protein</fullName>
    </recommendedName>
</protein>
<dbReference type="InterPro" id="IPR016024">
    <property type="entry name" value="ARM-type_fold"/>
</dbReference>
<dbReference type="SUPFAM" id="SSF48371">
    <property type="entry name" value="ARM repeat"/>
    <property type="match status" value="1"/>
</dbReference>
<dbReference type="InterPro" id="IPR011989">
    <property type="entry name" value="ARM-like"/>
</dbReference>
<evidence type="ECO:0000256" key="1">
    <source>
        <dbReference type="SAM" id="Coils"/>
    </source>
</evidence>
<accession>A0A5J4UGU4</accession>
<name>A0A5J4UGU4_9EUKA</name>
<dbReference type="OrthoDB" id="195736at2759"/>
<dbReference type="AlphaFoldDB" id="A0A5J4UGU4"/>
<dbReference type="InterPro" id="IPR043136">
    <property type="entry name" value="B30.2/SPRY_sf"/>
</dbReference>
<dbReference type="InterPro" id="IPR013320">
    <property type="entry name" value="ConA-like_dom_sf"/>
</dbReference>
<dbReference type="Proteomes" id="UP000324800">
    <property type="component" value="Unassembled WGS sequence"/>
</dbReference>
<organism evidence="2 3">
    <name type="scientific">Streblomastix strix</name>
    <dbReference type="NCBI Taxonomy" id="222440"/>
    <lineage>
        <taxon>Eukaryota</taxon>
        <taxon>Metamonada</taxon>
        <taxon>Preaxostyla</taxon>
        <taxon>Oxymonadida</taxon>
        <taxon>Streblomastigidae</taxon>
        <taxon>Streblomastix</taxon>
    </lineage>
</organism>
<evidence type="ECO:0008006" key="4">
    <source>
        <dbReference type="Google" id="ProtNLM"/>
    </source>
</evidence>
<comment type="caution">
    <text evidence="2">The sequence shown here is derived from an EMBL/GenBank/DDBJ whole genome shotgun (WGS) entry which is preliminary data.</text>
</comment>